<dbReference type="AlphaFoldDB" id="A0A433SCX4"/>
<reference evidence="2 3" key="1">
    <citation type="submission" date="2018-01" db="EMBL/GenBank/DDBJ databases">
        <title>Saezia sanguinis gen. nov., sp. nov., in the order Burkholderiales isolated from human blood.</title>
        <authorList>
            <person name="Medina-Pascual M.J."/>
            <person name="Valdezate S."/>
            <person name="Monzon S."/>
            <person name="Cuesta I."/>
            <person name="Carrasco G."/>
            <person name="Villalon P."/>
            <person name="Saez-Nieto J.A."/>
        </authorList>
    </citation>
    <scope>NUCLEOTIDE SEQUENCE [LARGE SCALE GENOMIC DNA]</scope>
    <source>
        <strain evidence="2 3">CNM695-12</strain>
    </source>
</reference>
<feature type="compositionally biased region" description="Low complexity" evidence="1">
    <location>
        <begin position="70"/>
        <end position="79"/>
    </location>
</feature>
<dbReference type="EMBL" id="PQSP01000004">
    <property type="protein sequence ID" value="RUS66580.1"/>
    <property type="molecule type" value="Genomic_DNA"/>
</dbReference>
<dbReference type="Proteomes" id="UP000286947">
    <property type="component" value="Unassembled WGS sequence"/>
</dbReference>
<gene>
    <name evidence="2" type="ORF">CUZ56_01860</name>
</gene>
<organism evidence="2 3">
    <name type="scientific">Saezia sanguinis</name>
    <dbReference type="NCBI Taxonomy" id="1965230"/>
    <lineage>
        <taxon>Bacteria</taxon>
        <taxon>Pseudomonadati</taxon>
        <taxon>Pseudomonadota</taxon>
        <taxon>Betaproteobacteria</taxon>
        <taxon>Burkholderiales</taxon>
        <taxon>Saeziaceae</taxon>
        <taxon>Saezia</taxon>
    </lineage>
</organism>
<comment type="caution">
    <text evidence="2">The sequence shown here is derived from an EMBL/GenBank/DDBJ whole genome shotgun (WGS) entry which is preliminary data.</text>
</comment>
<evidence type="ECO:0000313" key="2">
    <source>
        <dbReference type="EMBL" id="RUS66580.1"/>
    </source>
</evidence>
<keyword evidence="3" id="KW-1185">Reference proteome</keyword>
<sequence>MVVFFERWAVMVKWQAREMGQVQNVLIQPGEVFVSGRDCSHWADRVEPAEAAPVAVVQKKAVRKADASKSTRPASTARTARARAEKG</sequence>
<evidence type="ECO:0000313" key="3">
    <source>
        <dbReference type="Proteomes" id="UP000286947"/>
    </source>
</evidence>
<accession>A0A433SCX4</accession>
<evidence type="ECO:0000256" key="1">
    <source>
        <dbReference type="SAM" id="MobiDB-lite"/>
    </source>
</evidence>
<proteinExistence type="predicted"/>
<protein>
    <submittedName>
        <fullName evidence="2">Uncharacterized protein</fullName>
    </submittedName>
</protein>
<feature type="region of interest" description="Disordered" evidence="1">
    <location>
        <begin position="63"/>
        <end position="87"/>
    </location>
</feature>
<name>A0A433SCX4_9BURK</name>